<protein>
    <recommendedName>
        <fullName evidence="4">PepSY domain-containing protein</fullName>
    </recommendedName>
</protein>
<feature type="transmembrane region" description="Helical" evidence="1">
    <location>
        <begin position="135"/>
        <end position="157"/>
    </location>
</feature>
<evidence type="ECO:0000313" key="3">
    <source>
        <dbReference type="Proteomes" id="UP001501844"/>
    </source>
</evidence>
<name>A0ABP8FYB1_9BACT</name>
<dbReference type="Pfam" id="PF03929">
    <property type="entry name" value="PepSY_TM"/>
    <property type="match status" value="1"/>
</dbReference>
<accession>A0ABP8FYB1</accession>
<dbReference type="PANTHER" id="PTHR34219">
    <property type="entry name" value="IRON-REGULATED INNER MEMBRANE PROTEIN-RELATED"/>
    <property type="match status" value="1"/>
</dbReference>
<comment type="caution">
    <text evidence="2">The sequence shown here is derived from an EMBL/GenBank/DDBJ whole genome shotgun (WGS) entry which is preliminary data.</text>
</comment>
<keyword evidence="1" id="KW-0472">Membrane</keyword>
<dbReference type="Proteomes" id="UP001501844">
    <property type="component" value="Unassembled WGS sequence"/>
</dbReference>
<feature type="transmembrane region" description="Helical" evidence="1">
    <location>
        <begin position="187"/>
        <end position="207"/>
    </location>
</feature>
<evidence type="ECO:0008006" key="4">
    <source>
        <dbReference type="Google" id="ProtNLM"/>
    </source>
</evidence>
<dbReference type="EMBL" id="BAABGX010000003">
    <property type="protein sequence ID" value="GAA4313519.1"/>
    <property type="molecule type" value="Genomic_DNA"/>
</dbReference>
<dbReference type="RefSeq" id="WP_345168648.1">
    <property type="nucleotide sequence ID" value="NZ_BAABGX010000003.1"/>
</dbReference>
<keyword evidence="3" id="KW-1185">Reference proteome</keyword>
<keyword evidence="1" id="KW-1133">Transmembrane helix</keyword>
<sequence>MKLKKILVFLHLWVGLLSGAVLSVVGITGSLYVFQPELTGLFYSKYYQTQNTGPVYPAEQVVQKAQAQFQEPIATLNFPTRELENYQIKLQKKKEWLFYDLHTGAFLGEMKQRRGVFEGILELHRQLTMGETGSLITGTCALLMALVLLSTGLYLWFPRKKRQLKDGLSYKKNAGPKRRVYDLHNVTGFYVSLPLFIIAITGVNFAFPEETQTAINQITATTERMPAGKKLKSTFVANAQGMDAQQALQRMATYYPNHAKRSLTMPKDSAGTVLFTFVEDPTVGAGPEIRPMVYLDQYTGKEMYHFNPETSPRGARILRNWFIPIHFGEVGGYVTRVLWFILGFLPAFLWVSGFVIWRNKKRKNKSATLRPV</sequence>
<dbReference type="InterPro" id="IPR005625">
    <property type="entry name" value="PepSY-ass_TM"/>
</dbReference>
<proteinExistence type="predicted"/>
<keyword evidence="1" id="KW-0812">Transmembrane</keyword>
<evidence type="ECO:0000256" key="1">
    <source>
        <dbReference type="SAM" id="Phobius"/>
    </source>
</evidence>
<feature type="transmembrane region" description="Helical" evidence="1">
    <location>
        <begin position="337"/>
        <end position="357"/>
    </location>
</feature>
<gene>
    <name evidence="2" type="ORF">GCM10023183_33270</name>
</gene>
<reference evidence="3" key="1">
    <citation type="journal article" date="2019" name="Int. J. Syst. Evol. Microbiol.">
        <title>The Global Catalogue of Microorganisms (GCM) 10K type strain sequencing project: providing services to taxonomists for standard genome sequencing and annotation.</title>
        <authorList>
            <consortium name="The Broad Institute Genomics Platform"/>
            <consortium name="The Broad Institute Genome Sequencing Center for Infectious Disease"/>
            <person name="Wu L."/>
            <person name="Ma J."/>
        </authorList>
    </citation>
    <scope>NUCLEOTIDE SEQUENCE [LARGE SCALE GENOMIC DNA]</scope>
    <source>
        <strain evidence="3">JCM 17917</strain>
    </source>
</reference>
<evidence type="ECO:0000313" key="2">
    <source>
        <dbReference type="EMBL" id="GAA4313519.1"/>
    </source>
</evidence>
<organism evidence="2 3">
    <name type="scientific">Nibribacter koreensis</name>
    <dbReference type="NCBI Taxonomy" id="1084519"/>
    <lineage>
        <taxon>Bacteria</taxon>
        <taxon>Pseudomonadati</taxon>
        <taxon>Bacteroidota</taxon>
        <taxon>Cytophagia</taxon>
        <taxon>Cytophagales</taxon>
        <taxon>Hymenobacteraceae</taxon>
        <taxon>Nibribacter</taxon>
    </lineage>
</organism>